<comment type="caution">
    <text evidence="1">The sequence shown here is derived from an EMBL/GenBank/DDBJ whole genome shotgun (WGS) entry which is preliminary data.</text>
</comment>
<dbReference type="Proteomes" id="UP000003160">
    <property type="component" value="Unassembled WGS sequence"/>
</dbReference>
<dbReference type="EMBL" id="ACKS01000022">
    <property type="protein sequence ID" value="EFA45102.1"/>
    <property type="molecule type" value="Genomic_DNA"/>
</dbReference>
<name>D1PU00_9BACT</name>
<dbReference type="HOGENOM" id="CLU_2846110_0_0_10"/>
<sequence length="65" mass="7287">MNAHFLPRITIFASDNSERSLAIQNDVLQSTLLISKSLPIRIHPNGNLFLLSQIARNQKIAEDVC</sequence>
<organism evidence="1 2">
    <name type="scientific">Hallella bergensis DSM 17361</name>
    <dbReference type="NCBI Taxonomy" id="585502"/>
    <lineage>
        <taxon>Bacteria</taxon>
        <taxon>Pseudomonadati</taxon>
        <taxon>Bacteroidota</taxon>
        <taxon>Bacteroidia</taxon>
        <taxon>Bacteroidales</taxon>
        <taxon>Prevotellaceae</taxon>
        <taxon>Hallella</taxon>
    </lineage>
</organism>
<evidence type="ECO:0000313" key="2">
    <source>
        <dbReference type="Proteomes" id="UP000003160"/>
    </source>
</evidence>
<evidence type="ECO:0000313" key="1">
    <source>
        <dbReference type="EMBL" id="EFA45102.1"/>
    </source>
</evidence>
<proteinExistence type="predicted"/>
<keyword evidence="2" id="KW-1185">Reference proteome</keyword>
<reference evidence="1 2" key="1">
    <citation type="submission" date="2009-10" db="EMBL/GenBank/DDBJ databases">
        <authorList>
            <person name="Qin X."/>
            <person name="Bachman B."/>
            <person name="Battles P."/>
            <person name="Bell A."/>
            <person name="Bess C."/>
            <person name="Bickham C."/>
            <person name="Chaboub L."/>
            <person name="Chen D."/>
            <person name="Coyle M."/>
            <person name="Deiros D.R."/>
            <person name="Dinh H."/>
            <person name="Forbes L."/>
            <person name="Fowler G."/>
            <person name="Francisco L."/>
            <person name="Fu Q."/>
            <person name="Gubbala S."/>
            <person name="Hale W."/>
            <person name="Han Y."/>
            <person name="Hemphill L."/>
            <person name="Highlander S.K."/>
            <person name="Hirani K."/>
            <person name="Hogues M."/>
            <person name="Jackson L."/>
            <person name="Jakkamsetti A."/>
            <person name="Javaid M."/>
            <person name="Jiang H."/>
            <person name="Korchina V."/>
            <person name="Kovar C."/>
            <person name="Lara F."/>
            <person name="Lee S."/>
            <person name="Mata R."/>
            <person name="Mathew T."/>
            <person name="Moen C."/>
            <person name="Morales K."/>
            <person name="Munidasa M."/>
            <person name="Nazareth L."/>
            <person name="Ngo R."/>
            <person name="Nguyen L."/>
            <person name="Okwuonu G."/>
            <person name="Ongeri F."/>
            <person name="Patil S."/>
            <person name="Petrosino J."/>
            <person name="Pham C."/>
            <person name="Pham P."/>
            <person name="Pu L.-L."/>
            <person name="Puazo M."/>
            <person name="Raj R."/>
            <person name="Reid J."/>
            <person name="Rouhana J."/>
            <person name="Saada N."/>
            <person name="Shang Y."/>
            <person name="Simmons D."/>
            <person name="Thornton R."/>
            <person name="Warren J."/>
            <person name="Weissenberger G."/>
            <person name="Zhang J."/>
            <person name="Zhang L."/>
            <person name="Zhou C."/>
            <person name="Zhu D."/>
            <person name="Muzny D."/>
            <person name="Worley K."/>
            <person name="Gibbs R."/>
        </authorList>
    </citation>
    <scope>NUCLEOTIDE SEQUENCE [LARGE SCALE GENOMIC DNA]</scope>
    <source>
        <strain evidence="1 2">DSM 17361</strain>
    </source>
</reference>
<gene>
    <name evidence="1" type="ORF">HMPREF0645_0435</name>
</gene>
<dbReference type="AlphaFoldDB" id="D1PU00"/>
<accession>D1PU00</accession>
<protein>
    <submittedName>
        <fullName evidence="1">Uncharacterized protein</fullName>
    </submittedName>
</protein>